<keyword evidence="3" id="KW-1185">Reference proteome</keyword>
<feature type="signal peptide" evidence="1">
    <location>
        <begin position="1"/>
        <end position="29"/>
    </location>
</feature>
<organism evidence="2 3">
    <name type="scientific">Papaver atlanticum</name>
    <dbReference type="NCBI Taxonomy" id="357466"/>
    <lineage>
        <taxon>Eukaryota</taxon>
        <taxon>Viridiplantae</taxon>
        <taxon>Streptophyta</taxon>
        <taxon>Embryophyta</taxon>
        <taxon>Tracheophyta</taxon>
        <taxon>Spermatophyta</taxon>
        <taxon>Magnoliopsida</taxon>
        <taxon>Ranunculales</taxon>
        <taxon>Papaveraceae</taxon>
        <taxon>Papaveroideae</taxon>
        <taxon>Papaver</taxon>
    </lineage>
</organism>
<proteinExistence type="predicted"/>
<name>A0AAD4THB4_9MAGN</name>
<accession>A0AAD4THB4</accession>
<evidence type="ECO:0000313" key="2">
    <source>
        <dbReference type="EMBL" id="KAI3956105.1"/>
    </source>
</evidence>
<reference evidence="2" key="1">
    <citation type="submission" date="2022-04" db="EMBL/GenBank/DDBJ databases">
        <title>A functionally conserved STORR gene fusion in Papaver species that diverged 16.8 million years ago.</title>
        <authorList>
            <person name="Catania T."/>
        </authorList>
    </citation>
    <scope>NUCLEOTIDE SEQUENCE</scope>
    <source>
        <strain evidence="2">S-188037</strain>
    </source>
</reference>
<sequence>MKMDSSSSMEIVMAFIFFLLLVGHFSAEAKDNSILLECCKSLSIWSRKIKK</sequence>
<feature type="chain" id="PRO_5042124728" description="Transmembrane protein" evidence="1">
    <location>
        <begin position="30"/>
        <end position="51"/>
    </location>
</feature>
<gene>
    <name evidence="2" type="ORF">MKW98_027419</name>
</gene>
<evidence type="ECO:0000256" key="1">
    <source>
        <dbReference type="SAM" id="SignalP"/>
    </source>
</evidence>
<comment type="caution">
    <text evidence="2">The sequence shown here is derived from an EMBL/GenBank/DDBJ whole genome shotgun (WGS) entry which is preliminary data.</text>
</comment>
<evidence type="ECO:0000313" key="3">
    <source>
        <dbReference type="Proteomes" id="UP001202328"/>
    </source>
</evidence>
<dbReference type="Proteomes" id="UP001202328">
    <property type="component" value="Unassembled WGS sequence"/>
</dbReference>
<evidence type="ECO:0008006" key="4">
    <source>
        <dbReference type="Google" id="ProtNLM"/>
    </source>
</evidence>
<keyword evidence="1" id="KW-0732">Signal</keyword>
<dbReference type="AlphaFoldDB" id="A0AAD4THB4"/>
<dbReference type="EMBL" id="JAJJMB010001710">
    <property type="protein sequence ID" value="KAI3956105.1"/>
    <property type="molecule type" value="Genomic_DNA"/>
</dbReference>
<protein>
    <recommendedName>
        <fullName evidence="4">Transmembrane protein</fullName>
    </recommendedName>
</protein>